<keyword evidence="1" id="KW-0949">S-adenosyl-L-methionine</keyword>
<dbReference type="SFLD" id="SFLDS00029">
    <property type="entry name" value="Radical_SAM"/>
    <property type="match status" value="1"/>
</dbReference>
<evidence type="ECO:0000256" key="2">
    <source>
        <dbReference type="ARBA" id="ARBA00022723"/>
    </source>
</evidence>
<feature type="domain" description="Radical SAM core" evidence="5">
    <location>
        <begin position="107"/>
        <end position="315"/>
    </location>
</feature>
<dbReference type="GO" id="GO:0046872">
    <property type="term" value="F:metal ion binding"/>
    <property type="evidence" value="ECO:0007669"/>
    <property type="project" value="UniProtKB-KW"/>
</dbReference>
<evidence type="ECO:0000256" key="1">
    <source>
        <dbReference type="ARBA" id="ARBA00022691"/>
    </source>
</evidence>
<dbReference type="Pfam" id="PF04055">
    <property type="entry name" value="Radical_SAM"/>
    <property type="match status" value="1"/>
</dbReference>
<dbReference type="Proteomes" id="UP000078532">
    <property type="component" value="Unassembled WGS sequence"/>
</dbReference>
<dbReference type="AlphaFoldDB" id="A0A1B7LHN8"/>
<dbReference type="PROSITE" id="PS51918">
    <property type="entry name" value="RADICAL_SAM"/>
    <property type="match status" value="1"/>
</dbReference>
<evidence type="ECO:0000313" key="6">
    <source>
        <dbReference type="EMBL" id="OAT85768.1"/>
    </source>
</evidence>
<comment type="caution">
    <text evidence="6">The sequence shown here is derived from an EMBL/GenBank/DDBJ whole genome shotgun (WGS) entry which is preliminary data.</text>
</comment>
<dbReference type="CDD" id="cd21128">
    <property type="entry name" value="SPASM_rSAM"/>
    <property type="match status" value="1"/>
</dbReference>
<sequence length="460" mass="52636">MKMRADTYLAGKTLEQGIKFILRQPEKNIAALVNVAEKLVRDDNHRKMVANVKRVLGDKEGNWYRFARDLLTRTHPQIRRRMAVNFFVNASFVGVPRQKEWAQKIGAAVPWAILMDPTEKCNLHCLGCWAGNYQHGNELGLELMDRVAAEAEELGIYFIVLSGGEPMLRKDDILTLAERHPEQVFHLFTNGTLVDEKFVAEMVRLGNITLALSLEGFEQTTDARRGRGVFRKVMRAMDLLREAGTVFGVSVTYARNNIDELGSEEFIDLLVEKGVSYGWYFTYIPIGKDVDLEMMATPEQRAAMFDRIQYFRQTRPIFLVDFWNDGEASCGCIAGGRRYFHINAAGEVEPCAFVHYSTCNIKQLTLREALQNPLFRAYQKRQPFDFNLRRPCPIIDHPEMLREMVHESGAHPTELGPCHGETVDEFAGKMEAYACNWGRLADSIWRRKPFEQREETGRAG</sequence>
<dbReference type="InterPro" id="IPR013785">
    <property type="entry name" value="Aldolase_TIM"/>
</dbReference>
<dbReference type="STRING" id="1838280.A6M21_04535"/>
<dbReference type="InterPro" id="IPR058240">
    <property type="entry name" value="rSAM_sf"/>
</dbReference>
<dbReference type="RefSeq" id="WP_066666508.1">
    <property type="nucleotide sequence ID" value="NZ_LYVF01000047.1"/>
</dbReference>
<dbReference type="PANTHER" id="PTHR43524:SF1">
    <property type="entry name" value="RADICAL SAM SUPERFAMILY PROTEIN"/>
    <property type="match status" value="1"/>
</dbReference>
<dbReference type="Pfam" id="PF13186">
    <property type="entry name" value="SPASM"/>
    <property type="match status" value="1"/>
</dbReference>
<dbReference type="GO" id="GO:0003824">
    <property type="term" value="F:catalytic activity"/>
    <property type="evidence" value="ECO:0007669"/>
    <property type="project" value="InterPro"/>
</dbReference>
<keyword evidence="2" id="KW-0479">Metal-binding</keyword>
<dbReference type="PANTHER" id="PTHR43524">
    <property type="entry name" value="RADICAL SAM SUPERFAMILY PROTEIN"/>
    <property type="match status" value="1"/>
</dbReference>
<proteinExistence type="predicted"/>
<dbReference type="SUPFAM" id="SSF102114">
    <property type="entry name" value="Radical SAM enzymes"/>
    <property type="match status" value="1"/>
</dbReference>
<dbReference type="EMBL" id="LYVF01000047">
    <property type="protein sequence ID" value="OAT85768.1"/>
    <property type="molecule type" value="Genomic_DNA"/>
</dbReference>
<dbReference type="InterPro" id="IPR007197">
    <property type="entry name" value="rSAM"/>
</dbReference>
<evidence type="ECO:0000259" key="5">
    <source>
        <dbReference type="PROSITE" id="PS51918"/>
    </source>
</evidence>
<dbReference type="SFLD" id="SFLDG01067">
    <property type="entry name" value="SPASM/twitch_domain_containing"/>
    <property type="match status" value="1"/>
</dbReference>
<keyword evidence="7" id="KW-1185">Reference proteome</keyword>
<dbReference type="InterPro" id="IPR006638">
    <property type="entry name" value="Elp3/MiaA/NifB-like_rSAM"/>
</dbReference>
<protein>
    <submittedName>
        <fullName evidence="6">Radical SAM protein</fullName>
    </submittedName>
</protein>
<dbReference type="CDD" id="cd01335">
    <property type="entry name" value="Radical_SAM"/>
    <property type="match status" value="1"/>
</dbReference>
<reference evidence="6 7" key="1">
    <citation type="submission" date="2016-04" db="EMBL/GenBank/DDBJ databases">
        <authorList>
            <person name="Evans L.H."/>
            <person name="Alamgir A."/>
            <person name="Owens N."/>
            <person name="Weber N.D."/>
            <person name="Virtaneva K."/>
            <person name="Barbian K."/>
            <person name="Babar A."/>
            <person name="Rosenke K."/>
        </authorList>
    </citation>
    <scope>NUCLEOTIDE SEQUENCE [LARGE SCALE GENOMIC DNA]</scope>
    <source>
        <strain evidence="6 7">LMa1</strain>
    </source>
</reference>
<dbReference type="SFLD" id="SFLDG01386">
    <property type="entry name" value="main_SPASM_domain-containing"/>
    <property type="match status" value="1"/>
</dbReference>
<evidence type="ECO:0000313" key="7">
    <source>
        <dbReference type="Proteomes" id="UP000078532"/>
    </source>
</evidence>
<keyword evidence="4" id="KW-0411">Iron-sulfur</keyword>
<organism evidence="6 7">
    <name type="scientific">Desulfotomaculum copahuensis</name>
    <dbReference type="NCBI Taxonomy" id="1838280"/>
    <lineage>
        <taxon>Bacteria</taxon>
        <taxon>Bacillati</taxon>
        <taxon>Bacillota</taxon>
        <taxon>Clostridia</taxon>
        <taxon>Eubacteriales</taxon>
        <taxon>Desulfotomaculaceae</taxon>
        <taxon>Desulfotomaculum</taxon>
    </lineage>
</organism>
<dbReference type="SMART" id="SM00729">
    <property type="entry name" value="Elp3"/>
    <property type="match status" value="1"/>
</dbReference>
<dbReference type="OrthoDB" id="9782387at2"/>
<keyword evidence="3" id="KW-0408">Iron</keyword>
<dbReference type="InterPro" id="IPR023885">
    <property type="entry name" value="4Fe4S-binding_SPASM_dom"/>
</dbReference>
<dbReference type="Gene3D" id="3.20.20.70">
    <property type="entry name" value="Aldolase class I"/>
    <property type="match status" value="1"/>
</dbReference>
<dbReference type="GO" id="GO:0051536">
    <property type="term" value="F:iron-sulfur cluster binding"/>
    <property type="evidence" value="ECO:0007669"/>
    <property type="project" value="UniProtKB-KW"/>
</dbReference>
<evidence type="ECO:0000256" key="4">
    <source>
        <dbReference type="ARBA" id="ARBA00023014"/>
    </source>
</evidence>
<evidence type="ECO:0000256" key="3">
    <source>
        <dbReference type="ARBA" id="ARBA00023004"/>
    </source>
</evidence>
<name>A0A1B7LHN8_9FIRM</name>
<gene>
    <name evidence="6" type="ORF">A6M21_04535</name>
</gene>
<accession>A0A1B7LHN8</accession>